<evidence type="ECO:0000313" key="1">
    <source>
        <dbReference type="EMBL" id="GJN28011.1"/>
    </source>
</evidence>
<evidence type="ECO:0008006" key="3">
    <source>
        <dbReference type="Google" id="ProtNLM"/>
    </source>
</evidence>
<gene>
    <name evidence="1" type="primary">gb16090</name>
    <name evidence="1" type="ORF">PR202_gb16090</name>
</gene>
<keyword evidence="2" id="KW-1185">Reference proteome</keyword>
<comment type="caution">
    <text evidence="1">The sequence shown here is derived from an EMBL/GenBank/DDBJ whole genome shotgun (WGS) entry which is preliminary data.</text>
</comment>
<reference evidence="1" key="1">
    <citation type="journal article" date="2018" name="DNA Res.">
        <title>Multiple hybrid de novo genome assembly of finger millet, an orphan allotetraploid crop.</title>
        <authorList>
            <person name="Hatakeyama M."/>
            <person name="Aluri S."/>
            <person name="Balachadran M.T."/>
            <person name="Sivarajan S.R."/>
            <person name="Patrignani A."/>
            <person name="Gruter S."/>
            <person name="Poveda L."/>
            <person name="Shimizu-Inatsugi R."/>
            <person name="Baeten J."/>
            <person name="Francoijs K.J."/>
            <person name="Nataraja K.N."/>
            <person name="Reddy Y.A.N."/>
            <person name="Phadnis S."/>
            <person name="Ravikumar R.L."/>
            <person name="Schlapbach R."/>
            <person name="Sreeman S.M."/>
            <person name="Shimizu K.K."/>
        </authorList>
    </citation>
    <scope>NUCLEOTIDE SEQUENCE</scope>
</reference>
<dbReference type="EMBL" id="BQKI01000080">
    <property type="protein sequence ID" value="GJN28011.1"/>
    <property type="molecule type" value="Genomic_DNA"/>
</dbReference>
<sequence>MPFLPSAKAVRTCVLTCDWHYLWKSVPALRVTDGRACGDAYALNKFRQTPCCASAAADRLSSRSTSNLFRPQTLARY</sequence>
<dbReference type="AlphaFoldDB" id="A0AAV5EZI8"/>
<proteinExistence type="predicted"/>
<evidence type="ECO:0000313" key="2">
    <source>
        <dbReference type="Proteomes" id="UP001054889"/>
    </source>
</evidence>
<organism evidence="1 2">
    <name type="scientific">Eleusine coracana subsp. coracana</name>
    <dbReference type="NCBI Taxonomy" id="191504"/>
    <lineage>
        <taxon>Eukaryota</taxon>
        <taxon>Viridiplantae</taxon>
        <taxon>Streptophyta</taxon>
        <taxon>Embryophyta</taxon>
        <taxon>Tracheophyta</taxon>
        <taxon>Spermatophyta</taxon>
        <taxon>Magnoliopsida</taxon>
        <taxon>Liliopsida</taxon>
        <taxon>Poales</taxon>
        <taxon>Poaceae</taxon>
        <taxon>PACMAD clade</taxon>
        <taxon>Chloridoideae</taxon>
        <taxon>Cynodonteae</taxon>
        <taxon>Eleusininae</taxon>
        <taxon>Eleusine</taxon>
    </lineage>
</organism>
<name>A0AAV5EZI8_ELECO</name>
<protein>
    <recommendedName>
        <fullName evidence="3">Secreted protein</fullName>
    </recommendedName>
</protein>
<dbReference type="Proteomes" id="UP001054889">
    <property type="component" value="Unassembled WGS sequence"/>
</dbReference>
<accession>A0AAV5EZI8</accession>
<reference evidence="1" key="2">
    <citation type="submission" date="2021-12" db="EMBL/GenBank/DDBJ databases">
        <title>Resequencing data analysis of finger millet.</title>
        <authorList>
            <person name="Hatakeyama M."/>
            <person name="Aluri S."/>
            <person name="Balachadran M.T."/>
            <person name="Sivarajan S.R."/>
            <person name="Poveda L."/>
            <person name="Shimizu-Inatsugi R."/>
            <person name="Schlapbach R."/>
            <person name="Sreeman S.M."/>
            <person name="Shimizu K.K."/>
        </authorList>
    </citation>
    <scope>NUCLEOTIDE SEQUENCE</scope>
</reference>